<gene>
    <name evidence="2" type="ORF">XD72_1043</name>
    <name evidence="3" type="ORF">XE07_1759</name>
</gene>
<comment type="similarity">
    <text evidence="1">Belongs to the UPF0215 family.</text>
</comment>
<accession>A0A124FMF1</accession>
<dbReference type="PATRIC" id="fig|301375.6.peg.963"/>
<dbReference type="Gene3D" id="3.30.2170.10">
    <property type="entry name" value="archaeoglobus fulgidus dsm 4304 superfamily"/>
    <property type="match status" value="1"/>
</dbReference>
<dbReference type="EMBL" id="LGFT01000021">
    <property type="protein sequence ID" value="KUK44591.1"/>
    <property type="molecule type" value="Genomic_DNA"/>
</dbReference>
<sequence length="194" mass="21636">MTLHVNKKGVRVLGIAESFLKMRPSSRLAGVVMRKDLRVDGFGFAKISVGGDDATEGILKIFWGLERSDINALLLNGSIISWFNIVDLDRVSAETGLPVISLTYEESEGLERYIEEYFPRPQGKIEMYKKLGPREPLQLKNGFVVYARFLGATAEATRGLLNSFTLEGKVPEPLRVARLLARSTSKEEIDGEPY</sequence>
<dbReference type="PIRSF" id="PIRSF006380">
    <property type="entry name" value="UCP006380"/>
    <property type="match status" value="1"/>
</dbReference>
<dbReference type="HAMAP" id="MF_00582">
    <property type="entry name" value="UPF0215"/>
    <property type="match status" value="1"/>
</dbReference>
<evidence type="ECO:0000313" key="4">
    <source>
        <dbReference type="Proteomes" id="UP000053961"/>
    </source>
</evidence>
<dbReference type="InterPro" id="IPR002802">
    <property type="entry name" value="Endo_dU"/>
</dbReference>
<evidence type="ECO:0000313" key="3">
    <source>
        <dbReference type="EMBL" id="KUK95561.1"/>
    </source>
</evidence>
<protein>
    <recommendedName>
        <fullName evidence="1">UPF0215 protein XD72_1043</fullName>
    </recommendedName>
</protein>
<reference evidence="4 5" key="2">
    <citation type="journal article" date="2015" name="MBio">
        <title>Genome-Resolved Metagenomic Analysis Reveals Roles for Candidate Phyla and Other Microbial Community Members in Biogeochemical Transformations in Oil Reservoirs.</title>
        <authorList>
            <person name="Hu P."/>
            <person name="Tom L."/>
            <person name="Singh A."/>
            <person name="Thomas B.C."/>
            <person name="Baker B.J."/>
            <person name="Piceno Y.M."/>
            <person name="Andersen G.L."/>
            <person name="Banfield J.F."/>
        </authorList>
    </citation>
    <scope>NUCLEOTIDE SEQUENCE [LARGE SCALE GENOMIC DNA]</scope>
    <source>
        <strain evidence="2">57_489</strain>
    </source>
</reference>
<evidence type="ECO:0000313" key="5">
    <source>
        <dbReference type="Proteomes" id="UP000057043"/>
    </source>
</evidence>
<evidence type="ECO:0000256" key="1">
    <source>
        <dbReference type="HAMAP-Rule" id="MF_00582"/>
    </source>
</evidence>
<name>A0A124FMF1_9EURY</name>
<dbReference type="PANTHER" id="PTHR39518">
    <property type="entry name" value="UPF0215 PROTEIN MJ1150"/>
    <property type="match status" value="1"/>
</dbReference>
<proteinExistence type="inferred from homology"/>
<dbReference type="EMBL" id="LGHB01000032">
    <property type="protein sequence ID" value="KUK95561.1"/>
    <property type="molecule type" value="Genomic_DNA"/>
</dbReference>
<comment type="caution">
    <text evidence="2">The sequence shown here is derived from an EMBL/GenBank/DDBJ whole genome shotgun (WGS) entry which is preliminary data.</text>
</comment>
<reference evidence="3" key="1">
    <citation type="journal article" date="2015" name="MBio">
        <title>Genome-resolved metagenomic analysis reveals roles for candidate phyla and other microbial community members in biogeochemical transformations in oil reservoirs.</title>
        <authorList>
            <person name="Hu P."/>
            <person name="Tom L."/>
            <person name="Singh A."/>
            <person name="Thomas B.C."/>
            <person name="Baker B.J."/>
            <person name="Piceno Y.M."/>
            <person name="Andersen G.L."/>
            <person name="Banfield J.F."/>
        </authorList>
    </citation>
    <scope>NUCLEOTIDE SEQUENCE [LARGE SCALE GENOMIC DNA]</scope>
    <source>
        <strain evidence="3">56_747</strain>
    </source>
</reference>
<dbReference type="Proteomes" id="UP000057043">
    <property type="component" value="Unassembled WGS sequence"/>
</dbReference>
<dbReference type="AlphaFoldDB" id="A0A124FMF1"/>
<organism evidence="2 5">
    <name type="scientific">Methanothrix harundinacea</name>
    <dbReference type="NCBI Taxonomy" id="301375"/>
    <lineage>
        <taxon>Archaea</taxon>
        <taxon>Methanobacteriati</taxon>
        <taxon>Methanobacteriota</taxon>
        <taxon>Stenosarchaea group</taxon>
        <taxon>Methanomicrobia</taxon>
        <taxon>Methanotrichales</taxon>
        <taxon>Methanotrichaceae</taxon>
        <taxon>Methanothrix</taxon>
    </lineage>
</organism>
<dbReference type="PANTHER" id="PTHR39518:SF2">
    <property type="entry name" value="UPF0215 PROTEIN MJ1150"/>
    <property type="match status" value="1"/>
</dbReference>
<dbReference type="Proteomes" id="UP000053961">
    <property type="component" value="Unassembled WGS sequence"/>
</dbReference>
<evidence type="ECO:0000313" key="2">
    <source>
        <dbReference type="EMBL" id="KUK44591.1"/>
    </source>
</evidence>
<dbReference type="Pfam" id="PF01949">
    <property type="entry name" value="Endo_dU"/>
    <property type="match status" value="1"/>
</dbReference>